<evidence type="ECO:0000313" key="2">
    <source>
        <dbReference type="Proteomes" id="UP000600101"/>
    </source>
</evidence>
<dbReference type="EMBL" id="JACOMF010000002">
    <property type="protein sequence ID" value="MBC4014123.1"/>
    <property type="molecule type" value="Genomic_DNA"/>
</dbReference>
<dbReference type="AlphaFoldDB" id="A0A9X0QVP3"/>
<dbReference type="RefSeq" id="WP_186768899.1">
    <property type="nucleotide sequence ID" value="NZ_JACOMF010000002.1"/>
</dbReference>
<organism evidence="1 2">
    <name type="scientific">Siccirubricoccus deserti</name>
    <dbReference type="NCBI Taxonomy" id="2013562"/>
    <lineage>
        <taxon>Bacteria</taxon>
        <taxon>Pseudomonadati</taxon>
        <taxon>Pseudomonadota</taxon>
        <taxon>Alphaproteobacteria</taxon>
        <taxon>Acetobacterales</taxon>
        <taxon>Roseomonadaceae</taxon>
        <taxon>Siccirubricoccus</taxon>
    </lineage>
</organism>
<accession>A0A9X0QVP3</accession>
<reference evidence="1" key="1">
    <citation type="submission" date="2020-08" db="EMBL/GenBank/DDBJ databases">
        <authorList>
            <person name="Hu Y."/>
            <person name="Nguyen S.V."/>
            <person name="Li F."/>
            <person name="Fanning S."/>
        </authorList>
    </citation>
    <scope>NUCLEOTIDE SEQUENCE</scope>
    <source>
        <strain evidence="1">SYSU D8009</strain>
    </source>
</reference>
<evidence type="ECO:0000313" key="1">
    <source>
        <dbReference type="EMBL" id="MBC4014123.1"/>
    </source>
</evidence>
<sequence length="51" mass="5698">MTRGNRDAVEFMNIAIDILMTTGQWEKMVEPYGPSGRAFAEPQLPVFGPRA</sequence>
<protein>
    <submittedName>
        <fullName evidence="1">Uncharacterized protein</fullName>
    </submittedName>
</protein>
<name>A0A9X0QVP3_9PROT</name>
<proteinExistence type="predicted"/>
<gene>
    <name evidence="1" type="ORF">H7965_02205</name>
</gene>
<dbReference type="Proteomes" id="UP000600101">
    <property type="component" value="Unassembled WGS sequence"/>
</dbReference>
<comment type="caution">
    <text evidence="1">The sequence shown here is derived from an EMBL/GenBank/DDBJ whole genome shotgun (WGS) entry which is preliminary data.</text>
</comment>
<keyword evidence="2" id="KW-1185">Reference proteome</keyword>